<evidence type="ECO:0000259" key="19">
    <source>
        <dbReference type="Pfam" id="PF10414"/>
    </source>
</evidence>
<organism evidence="20 21">
    <name type="scientific">Salinisphaera orenii MK-B5</name>
    <dbReference type="NCBI Taxonomy" id="856730"/>
    <lineage>
        <taxon>Bacteria</taxon>
        <taxon>Pseudomonadati</taxon>
        <taxon>Pseudomonadota</taxon>
        <taxon>Gammaproteobacteria</taxon>
        <taxon>Salinisphaerales</taxon>
        <taxon>Salinisphaeraceae</taxon>
        <taxon>Salinisphaera</taxon>
    </lineage>
</organism>
<keyword evidence="5 15" id="KW-0808">Transferase</keyword>
<evidence type="ECO:0000256" key="1">
    <source>
        <dbReference type="ARBA" id="ARBA00005010"/>
    </source>
</evidence>
<comment type="caution">
    <text evidence="20">The sequence shown here is derived from an EMBL/GenBank/DDBJ whole genome shotgun (WGS) entry which is preliminary data.</text>
</comment>
<keyword evidence="21" id="KW-1185">Reference proteome</keyword>
<dbReference type="EMBL" id="AYKH01000013">
    <property type="protein sequence ID" value="ROO27372.1"/>
    <property type="molecule type" value="Genomic_DNA"/>
</dbReference>
<comment type="pathway">
    <text evidence="14 15">Cofactor biosynthesis; adenosylcobalamin biosynthesis; precorrin-2 from uroporphyrinogen III: step 1/1.</text>
</comment>
<comment type="function">
    <text evidence="15">Multifunctional enzyme that catalyzes the SAM-dependent methylations of uroporphyrinogen III at position C-2 and C-7 to form precorrin-2 via precorrin-1. Then it catalyzes the NAD-dependent ring dehydrogenation of precorrin-2 to yield sirohydrochlorin. Finally, it catalyzes the ferrochelation of sirohydrochlorin to yield siroheme.</text>
</comment>
<accession>A0A423PP92</accession>
<dbReference type="RefSeq" id="WP_245965428.1">
    <property type="nucleotide sequence ID" value="NZ_AYKH01000013.1"/>
</dbReference>
<dbReference type="HAMAP" id="MF_01646">
    <property type="entry name" value="Siroheme_synth"/>
    <property type="match status" value="1"/>
</dbReference>
<keyword evidence="3 15" id="KW-0169">Cobalamin biosynthesis</keyword>
<dbReference type="SUPFAM" id="SSF75615">
    <property type="entry name" value="Siroheme synthase middle domains-like"/>
    <property type="match status" value="1"/>
</dbReference>
<dbReference type="InterPro" id="IPR019478">
    <property type="entry name" value="Sirohaem_synthase_dimer_dom"/>
</dbReference>
<evidence type="ECO:0000256" key="2">
    <source>
        <dbReference type="ARBA" id="ARBA00005879"/>
    </source>
</evidence>
<dbReference type="GO" id="GO:0051266">
    <property type="term" value="F:sirohydrochlorin ferrochelatase activity"/>
    <property type="evidence" value="ECO:0007669"/>
    <property type="project" value="UniProtKB-EC"/>
</dbReference>
<evidence type="ECO:0000256" key="14">
    <source>
        <dbReference type="ARBA" id="ARBA00060548"/>
    </source>
</evidence>
<dbReference type="InterPro" id="IPR014776">
    <property type="entry name" value="4pyrrole_Mease_sub2"/>
</dbReference>
<comment type="similarity">
    <text evidence="15">In the C-terminal section; belongs to the precorrin methyltransferase family.</text>
</comment>
<feature type="region of interest" description="Precorrin-2 dehydrogenase / sirohydrochlorin ferrochelatase" evidence="15">
    <location>
        <begin position="1"/>
        <end position="206"/>
    </location>
</feature>
<feature type="active site" description="Proton acceptor" evidence="15 16">
    <location>
        <position position="255"/>
    </location>
</feature>
<dbReference type="Pfam" id="PF00590">
    <property type="entry name" value="TP_methylase"/>
    <property type="match status" value="1"/>
</dbReference>
<evidence type="ECO:0000256" key="6">
    <source>
        <dbReference type="ARBA" id="ARBA00022691"/>
    </source>
</evidence>
<feature type="binding site" evidence="15">
    <location>
        <position position="313"/>
    </location>
    <ligand>
        <name>S-adenosyl-L-methionine</name>
        <dbReference type="ChEBI" id="CHEBI:59789"/>
    </ligand>
</feature>
<comment type="similarity">
    <text evidence="2 17">Belongs to the precorrin methyltransferase family.</text>
</comment>
<feature type="binding site" evidence="15">
    <location>
        <position position="232"/>
    </location>
    <ligand>
        <name>S-adenosyl-L-methionine</name>
        <dbReference type="ChEBI" id="CHEBI:59789"/>
    </ligand>
</feature>
<evidence type="ECO:0000256" key="12">
    <source>
        <dbReference type="ARBA" id="ARBA00025705"/>
    </source>
</evidence>
<dbReference type="Gene3D" id="3.40.1010.10">
    <property type="entry name" value="Cobalt-precorrin-4 Transmethylase, Domain 1"/>
    <property type="match status" value="1"/>
</dbReference>
<evidence type="ECO:0000313" key="21">
    <source>
        <dbReference type="Proteomes" id="UP000283993"/>
    </source>
</evidence>
<evidence type="ECO:0000256" key="10">
    <source>
        <dbReference type="ARBA" id="ARBA00023244"/>
    </source>
</evidence>
<dbReference type="UniPathway" id="UPA00148">
    <property type="reaction ID" value="UER00211"/>
</dbReference>
<feature type="domain" description="Sirohaem synthase dimerisation" evidence="19">
    <location>
        <begin position="154"/>
        <end position="210"/>
    </location>
</feature>
<dbReference type="GO" id="GO:0051287">
    <property type="term" value="F:NAD binding"/>
    <property type="evidence" value="ECO:0007669"/>
    <property type="project" value="InterPro"/>
</dbReference>
<dbReference type="NCBIfam" id="NF004790">
    <property type="entry name" value="PRK06136.1"/>
    <property type="match status" value="1"/>
</dbReference>
<keyword evidence="15" id="KW-0597">Phosphoprotein</keyword>
<evidence type="ECO:0000256" key="5">
    <source>
        <dbReference type="ARBA" id="ARBA00022679"/>
    </source>
</evidence>
<dbReference type="NCBIfam" id="NF007922">
    <property type="entry name" value="PRK10637.1"/>
    <property type="match status" value="1"/>
</dbReference>
<feature type="binding site" evidence="15">
    <location>
        <begin position="338"/>
        <end position="339"/>
    </location>
    <ligand>
        <name>S-adenosyl-L-methionine</name>
        <dbReference type="ChEBI" id="CHEBI:59789"/>
    </ligand>
</feature>
<dbReference type="Pfam" id="PF10414">
    <property type="entry name" value="CysG_dimeriser"/>
    <property type="match status" value="1"/>
</dbReference>
<keyword evidence="8 15" id="KW-0520">NAD</keyword>
<dbReference type="SUPFAM" id="SSF51735">
    <property type="entry name" value="NAD(P)-binding Rossmann-fold domains"/>
    <property type="match status" value="1"/>
</dbReference>
<dbReference type="InterPro" id="IPR006367">
    <property type="entry name" value="Sirohaem_synthase_N"/>
</dbReference>
<dbReference type="PROSITE" id="PS00840">
    <property type="entry name" value="SUMT_2"/>
    <property type="match status" value="1"/>
</dbReference>
<feature type="binding site" evidence="15">
    <location>
        <begin position="26"/>
        <end position="27"/>
    </location>
    <ligand>
        <name>NAD(+)</name>
        <dbReference type="ChEBI" id="CHEBI:57540"/>
    </ligand>
</feature>
<dbReference type="SUPFAM" id="SSF53790">
    <property type="entry name" value="Tetrapyrrole methylase"/>
    <property type="match status" value="1"/>
</dbReference>
<dbReference type="InterPro" id="IPR050161">
    <property type="entry name" value="Siro_Cobalamin_biosynth"/>
</dbReference>
<feature type="binding site" evidence="15">
    <location>
        <begin position="308"/>
        <end position="310"/>
    </location>
    <ligand>
        <name>S-adenosyl-L-methionine</name>
        <dbReference type="ChEBI" id="CHEBI:59789"/>
    </ligand>
</feature>
<dbReference type="CDD" id="cd11642">
    <property type="entry name" value="SUMT"/>
    <property type="match status" value="1"/>
</dbReference>
<dbReference type="InterPro" id="IPR012409">
    <property type="entry name" value="Sirohaem_synth"/>
</dbReference>
<proteinExistence type="inferred from homology"/>
<feature type="modified residue" description="Phosphoserine" evidence="15">
    <location>
        <position position="132"/>
    </location>
</feature>
<comment type="catalytic activity">
    <reaction evidence="15">
        <text>siroheme + 2 H(+) = sirohydrochlorin + Fe(2+)</text>
        <dbReference type="Rhea" id="RHEA:24360"/>
        <dbReference type="ChEBI" id="CHEBI:15378"/>
        <dbReference type="ChEBI" id="CHEBI:29033"/>
        <dbReference type="ChEBI" id="CHEBI:58351"/>
        <dbReference type="ChEBI" id="CHEBI:60052"/>
        <dbReference type="EC" id="4.99.1.4"/>
    </reaction>
</comment>
<dbReference type="GO" id="GO:0043115">
    <property type="term" value="F:precorrin-2 dehydrogenase activity"/>
    <property type="evidence" value="ECO:0007669"/>
    <property type="project" value="UniProtKB-UniRule"/>
</dbReference>
<dbReference type="EC" id="2.1.1.107" evidence="15"/>
<feature type="domain" description="Tetrapyrrole methylase" evidence="18">
    <location>
        <begin position="225"/>
        <end position="434"/>
    </location>
</feature>
<keyword evidence="6 15" id="KW-0949">S-adenosyl-L-methionine</keyword>
<dbReference type="InterPro" id="IPR000878">
    <property type="entry name" value="4pyrrol_Mease"/>
</dbReference>
<sequence length="472" mass="50162">MSDDPLSLPIFLRLFGHPVLVAGAGRIAARRIERLLGAGARVTVIAPEATPAIRALAEARRLDWQAREARADDVAGYRLLFATTDDPDVNAALADAARAAGVWVQRADAAGESDFLVPATVTRDTLQVAISSDGRAPTLTRILGARLESWLPRAYGDLAALAGEFREAVRTRLPRARRGPFWTRVLDGPIAETVLAGRTDQARVELARAIDAAAAGEATPATGEVYLVGAGPGDPDLLTFRALRLMQRADVVLHDSLIQPALLDLVNREAERIHVGKRAARHTLAQERINELMVRLARDGHRVLRLKGGDPFVFGRGGEEIAELAAAGVPFQIVPGVTAANGCAAYAGIPLTHRDYAQSVVFVTGHLKAGALDLSWPELARAGQTVVFFMGLKSLPVICEALMTHGLAADWPAALVIDGTTAHQRLIAGTLDDLPARAAAETITGPTLLIVGEVVRLNATLGWFHPDGEPGA</sequence>
<comment type="catalytic activity">
    <reaction evidence="15">
        <text>uroporphyrinogen III + 2 S-adenosyl-L-methionine = precorrin-2 + 2 S-adenosyl-L-homocysteine + H(+)</text>
        <dbReference type="Rhea" id="RHEA:32459"/>
        <dbReference type="ChEBI" id="CHEBI:15378"/>
        <dbReference type="ChEBI" id="CHEBI:57308"/>
        <dbReference type="ChEBI" id="CHEBI:57856"/>
        <dbReference type="ChEBI" id="CHEBI:58827"/>
        <dbReference type="ChEBI" id="CHEBI:59789"/>
        <dbReference type="EC" id="2.1.1.107"/>
    </reaction>
</comment>
<evidence type="ECO:0000259" key="18">
    <source>
        <dbReference type="Pfam" id="PF00590"/>
    </source>
</evidence>
<protein>
    <recommendedName>
        <fullName evidence="15">Siroheme synthase</fullName>
    </recommendedName>
    <domain>
        <recommendedName>
            <fullName evidence="15">Uroporphyrinogen-III C-methyltransferase</fullName>
            <shortName evidence="15">Urogen III methylase</shortName>
            <ecNumber evidence="15">2.1.1.107</ecNumber>
        </recommendedName>
        <alternativeName>
            <fullName evidence="15">SUMT</fullName>
        </alternativeName>
        <alternativeName>
            <fullName evidence="15">Uroporphyrinogen III methylase</fullName>
            <shortName evidence="15">UROM</shortName>
        </alternativeName>
    </domain>
    <domain>
        <recommendedName>
            <fullName evidence="15">Precorrin-2 dehydrogenase</fullName>
            <ecNumber evidence="15">1.3.1.76</ecNumber>
        </recommendedName>
    </domain>
    <domain>
        <recommendedName>
            <fullName evidence="15">Sirohydrochlorin ferrochelatase</fullName>
            <ecNumber evidence="15">4.99.1.4</ecNumber>
        </recommendedName>
    </domain>
</protein>
<dbReference type="NCBIfam" id="TIGR01469">
    <property type="entry name" value="cobA_cysG_Cterm"/>
    <property type="match status" value="1"/>
</dbReference>
<evidence type="ECO:0000256" key="16">
    <source>
        <dbReference type="PIRSR" id="PIRSR036426-1"/>
    </source>
</evidence>
<dbReference type="InterPro" id="IPR036291">
    <property type="entry name" value="NAD(P)-bd_dom_sf"/>
</dbReference>
<comment type="pathway">
    <text evidence="1 15">Porphyrin-containing compound metabolism; siroheme biosynthesis; sirohydrochlorin from precorrin-2: step 1/1.</text>
</comment>
<evidence type="ECO:0000256" key="17">
    <source>
        <dbReference type="RuleBase" id="RU003960"/>
    </source>
</evidence>
<dbReference type="GO" id="GO:0032259">
    <property type="term" value="P:methylation"/>
    <property type="evidence" value="ECO:0007669"/>
    <property type="project" value="UniProtKB-KW"/>
</dbReference>
<keyword evidence="11 15" id="KW-0511">Multifunctional enzyme</keyword>
<dbReference type="Gene3D" id="3.30.160.110">
    <property type="entry name" value="Siroheme synthase, domain 2"/>
    <property type="match status" value="1"/>
</dbReference>
<feature type="binding site" evidence="15">
    <location>
        <position position="390"/>
    </location>
    <ligand>
        <name>S-adenosyl-L-methionine</name>
        <dbReference type="ChEBI" id="CHEBI:59789"/>
    </ligand>
</feature>
<evidence type="ECO:0000256" key="9">
    <source>
        <dbReference type="ARBA" id="ARBA00023239"/>
    </source>
</evidence>
<dbReference type="UniPathway" id="UPA00262">
    <property type="reaction ID" value="UER00211"/>
</dbReference>
<evidence type="ECO:0000256" key="8">
    <source>
        <dbReference type="ARBA" id="ARBA00023027"/>
    </source>
</evidence>
<dbReference type="EC" id="4.99.1.4" evidence="15"/>
<evidence type="ECO:0000256" key="4">
    <source>
        <dbReference type="ARBA" id="ARBA00022603"/>
    </source>
</evidence>
<keyword evidence="10 15" id="KW-0627">Porphyrin biosynthesis</keyword>
<dbReference type="Gene3D" id="3.40.50.720">
    <property type="entry name" value="NAD(P)-binding Rossmann-like Domain"/>
    <property type="match status" value="1"/>
</dbReference>
<reference evidence="20 21" key="1">
    <citation type="submission" date="2013-10" db="EMBL/GenBank/DDBJ databases">
        <title>Salinisphaera orenii MK-B5 Genome Sequencing.</title>
        <authorList>
            <person name="Lai Q."/>
            <person name="Li C."/>
            <person name="Shao Z."/>
        </authorList>
    </citation>
    <scope>NUCLEOTIDE SEQUENCE [LARGE SCALE GENOMIC DNA]</scope>
    <source>
        <strain evidence="20 21">MK-B5</strain>
    </source>
</reference>
<dbReference type="InterPro" id="IPR014777">
    <property type="entry name" value="4pyrrole_Mease_sub1"/>
</dbReference>
<keyword evidence="9 15" id="KW-0456">Lyase</keyword>
<comment type="pathway">
    <text evidence="15">Porphyrin-containing compound metabolism; siroheme biosynthesis; siroheme from sirohydrochlorin: step 1/1.</text>
</comment>
<dbReference type="PANTHER" id="PTHR45790">
    <property type="entry name" value="SIROHEME SYNTHASE-RELATED"/>
    <property type="match status" value="1"/>
</dbReference>
<comment type="similarity">
    <text evidence="15">In the N-terminal section; belongs to the precorrin-2 dehydrogenase / sirohydrochlorin ferrochelatase family.</text>
</comment>
<evidence type="ECO:0000256" key="3">
    <source>
        <dbReference type="ARBA" id="ARBA00022573"/>
    </source>
</evidence>
<dbReference type="GO" id="GO:0019354">
    <property type="term" value="P:siroheme biosynthetic process"/>
    <property type="evidence" value="ECO:0007669"/>
    <property type="project" value="UniProtKB-UniRule"/>
</dbReference>
<dbReference type="InterPro" id="IPR003043">
    <property type="entry name" value="Uropor_MeTrfase_CS"/>
</dbReference>
<feature type="region of interest" description="Uroporphyrinogen-III C-methyltransferase" evidence="15">
    <location>
        <begin position="223"/>
        <end position="472"/>
    </location>
</feature>
<dbReference type="Gene3D" id="1.10.8.210">
    <property type="entry name" value="Sirohaem synthase, dimerisation domain"/>
    <property type="match status" value="1"/>
</dbReference>
<dbReference type="EC" id="1.3.1.76" evidence="15"/>
<evidence type="ECO:0000256" key="7">
    <source>
        <dbReference type="ARBA" id="ARBA00023002"/>
    </source>
</evidence>
<comment type="catalytic activity">
    <reaction evidence="13 15">
        <text>precorrin-2 + NAD(+) = sirohydrochlorin + NADH + 2 H(+)</text>
        <dbReference type="Rhea" id="RHEA:15613"/>
        <dbReference type="ChEBI" id="CHEBI:15378"/>
        <dbReference type="ChEBI" id="CHEBI:57540"/>
        <dbReference type="ChEBI" id="CHEBI:57945"/>
        <dbReference type="ChEBI" id="CHEBI:58351"/>
        <dbReference type="ChEBI" id="CHEBI:58827"/>
        <dbReference type="EC" id="1.3.1.76"/>
    </reaction>
</comment>
<dbReference type="GO" id="GO:0004851">
    <property type="term" value="F:uroporphyrin-III C-methyltransferase activity"/>
    <property type="evidence" value="ECO:0007669"/>
    <property type="project" value="UniProtKB-UniRule"/>
</dbReference>
<dbReference type="Proteomes" id="UP000283993">
    <property type="component" value="Unassembled WGS sequence"/>
</dbReference>
<dbReference type="Pfam" id="PF13241">
    <property type="entry name" value="NAD_binding_7"/>
    <property type="match status" value="1"/>
</dbReference>
<dbReference type="AlphaFoldDB" id="A0A423PP92"/>
<dbReference type="NCBIfam" id="TIGR01470">
    <property type="entry name" value="cysG_Nterm"/>
    <property type="match status" value="1"/>
</dbReference>
<feature type="binding site" evidence="15">
    <location>
        <begin position="47"/>
        <end position="48"/>
    </location>
    <ligand>
        <name>NAD(+)</name>
        <dbReference type="ChEBI" id="CHEBI:57540"/>
    </ligand>
</feature>
<dbReference type="GO" id="GO:0009236">
    <property type="term" value="P:cobalamin biosynthetic process"/>
    <property type="evidence" value="ECO:0007669"/>
    <property type="project" value="UniProtKB-UniRule"/>
</dbReference>
<dbReference type="Gene3D" id="3.30.950.10">
    <property type="entry name" value="Methyltransferase, Cobalt-precorrin-4 Transmethylase, Domain 2"/>
    <property type="match status" value="1"/>
</dbReference>
<gene>
    <name evidence="15" type="primary">cysG</name>
    <name evidence="20" type="ORF">SAOR_08470</name>
</gene>
<dbReference type="PIRSF" id="PIRSF036426">
    <property type="entry name" value="Sirohaem_synth"/>
    <property type="match status" value="1"/>
</dbReference>
<dbReference type="InterPro" id="IPR035996">
    <property type="entry name" value="4pyrrol_Methylase_sf"/>
</dbReference>
<feature type="binding site" evidence="15">
    <location>
        <position position="419"/>
    </location>
    <ligand>
        <name>S-adenosyl-L-methionine</name>
        <dbReference type="ChEBI" id="CHEBI:59789"/>
    </ligand>
</feature>
<evidence type="ECO:0000256" key="13">
    <source>
        <dbReference type="ARBA" id="ARBA00047561"/>
    </source>
</evidence>
<dbReference type="FunFam" id="3.40.1010.10:FF:000001">
    <property type="entry name" value="Siroheme synthase"/>
    <property type="match status" value="1"/>
</dbReference>
<dbReference type="FunFam" id="3.30.950.10:FF:000001">
    <property type="entry name" value="Siroheme synthase"/>
    <property type="match status" value="1"/>
</dbReference>
<feature type="active site" description="Proton donor" evidence="15 16">
    <location>
        <position position="277"/>
    </location>
</feature>
<keyword evidence="4 15" id="KW-0489">Methyltransferase</keyword>
<name>A0A423PP92_9GAMM</name>
<dbReference type="InterPro" id="IPR037115">
    <property type="entry name" value="Sirohaem_synt_dimer_dom_sf"/>
</dbReference>
<comment type="pathway">
    <text evidence="15">Cofactor biosynthesis; adenosylcobalamin biosynthesis; sirohydrochlorin from precorrin-2: step 1/1.</text>
</comment>
<keyword evidence="7 15" id="KW-0560">Oxidoreductase</keyword>
<evidence type="ECO:0000313" key="20">
    <source>
        <dbReference type="EMBL" id="ROO27372.1"/>
    </source>
</evidence>
<dbReference type="InterPro" id="IPR006366">
    <property type="entry name" value="CobA/CysG_C"/>
</dbReference>
<comment type="pathway">
    <text evidence="12 15">Porphyrin-containing compound metabolism; siroheme biosynthesis; precorrin-2 from uroporphyrinogen III: step 1/1.</text>
</comment>
<evidence type="ECO:0000256" key="15">
    <source>
        <dbReference type="HAMAP-Rule" id="MF_01646"/>
    </source>
</evidence>
<dbReference type="PANTHER" id="PTHR45790:SF1">
    <property type="entry name" value="SIROHEME SYNTHASE"/>
    <property type="match status" value="1"/>
</dbReference>
<evidence type="ECO:0000256" key="11">
    <source>
        <dbReference type="ARBA" id="ARBA00023268"/>
    </source>
</evidence>